<evidence type="ECO:0000313" key="3">
    <source>
        <dbReference type="Proteomes" id="UP000008809"/>
    </source>
</evidence>
<reference evidence="2 3" key="1">
    <citation type="submission" date="2006-01" db="EMBL/GenBank/DDBJ databases">
        <title>Complete sequence of Rhodopseudomonas palustris HaA2.</title>
        <authorList>
            <consortium name="US DOE Joint Genome Institute"/>
            <person name="Copeland A."/>
            <person name="Lucas S."/>
            <person name="Lapidus A."/>
            <person name="Barry K."/>
            <person name="Detter J.C."/>
            <person name="Glavina T."/>
            <person name="Hammon N."/>
            <person name="Israni S."/>
            <person name="Pitluck S."/>
            <person name="Chain P."/>
            <person name="Malfatti S."/>
            <person name="Shin M."/>
            <person name="Vergez L."/>
            <person name="Schmutz J."/>
            <person name="Larimer F."/>
            <person name="Land M."/>
            <person name="Hauser L."/>
            <person name="Pelletier D.A."/>
            <person name="Kyrpides N."/>
            <person name="Anderson I."/>
            <person name="Oda Y."/>
            <person name="Harwood C.S."/>
            <person name="Richardson P."/>
        </authorList>
    </citation>
    <scope>NUCLEOTIDE SEQUENCE [LARGE SCALE GENOMIC DNA]</scope>
    <source>
        <strain evidence="2 3">HaA2</strain>
    </source>
</reference>
<dbReference type="eggNOG" id="ENOG5033EX3">
    <property type="taxonomic scope" value="Bacteria"/>
</dbReference>
<proteinExistence type="predicted"/>
<keyword evidence="1" id="KW-0732">Signal</keyword>
<evidence type="ECO:0000313" key="2">
    <source>
        <dbReference type="EMBL" id="ABD07231.1"/>
    </source>
</evidence>
<protein>
    <submittedName>
        <fullName evidence="2">Uncharacterized protein</fullName>
    </submittedName>
</protein>
<dbReference type="KEGG" id="rpb:RPB_2526"/>
<organism evidence="2 3">
    <name type="scientific">Rhodopseudomonas palustris (strain HaA2)</name>
    <dbReference type="NCBI Taxonomy" id="316058"/>
    <lineage>
        <taxon>Bacteria</taxon>
        <taxon>Pseudomonadati</taxon>
        <taxon>Pseudomonadota</taxon>
        <taxon>Alphaproteobacteria</taxon>
        <taxon>Hyphomicrobiales</taxon>
        <taxon>Nitrobacteraceae</taxon>
        <taxon>Rhodopseudomonas</taxon>
    </lineage>
</organism>
<feature type="chain" id="PRO_5004210016" evidence="1">
    <location>
        <begin position="22"/>
        <end position="159"/>
    </location>
</feature>
<dbReference type="EMBL" id="CP000250">
    <property type="protein sequence ID" value="ABD07231.1"/>
    <property type="molecule type" value="Genomic_DNA"/>
</dbReference>
<sequence length="159" mass="16061">MRLVVAGTLVLALSFGPAAQAADVRWTLTKQPAELLGMPAGEEEADDVLRLTCLKGGAVQVGLGGYKSLGKGKGEPLSVTLASANASVTLKGKSTLSKNSEMTGAYELRADLAAGEVAALNSVLADGTAIRVSGAIKDAWSVKGLKAVAQGFTAGCSKK</sequence>
<dbReference type="Proteomes" id="UP000008809">
    <property type="component" value="Chromosome"/>
</dbReference>
<evidence type="ECO:0000256" key="1">
    <source>
        <dbReference type="SAM" id="SignalP"/>
    </source>
</evidence>
<dbReference type="HOGENOM" id="CLU_1659392_0_0_5"/>
<dbReference type="OrthoDB" id="8138310at2"/>
<keyword evidence="3" id="KW-1185">Reference proteome</keyword>
<feature type="signal peptide" evidence="1">
    <location>
        <begin position="1"/>
        <end position="21"/>
    </location>
</feature>
<name>Q2IX29_RHOP2</name>
<dbReference type="AlphaFoldDB" id="Q2IX29"/>
<dbReference type="STRING" id="316058.RPB_2526"/>
<gene>
    <name evidence="2" type="ordered locus">RPB_2526</name>
</gene>
<dbReference type="RefSeq" id="WP_011441416.1">
    <property type="nucleotide sequence ID" value="NC_007778.1"/>
</dbReference>
<accession>Q2IX29</accession>